<dbReference type="InterPro" id="IPR045076">
    <property type="entry name" value="MutS"/>
</dbReference>
<evidence type="ECO:0000313" key="10">
    <source>
        <dbReference type="EMBL" id="MCM1992126.1"/>
    </source>
</evidence>
<keyword evidence="6" id="KW-0694">RNA-binding</keyword>
<proteinExistence type="predicted"/>
<evidence type="ECO:0000256" key="5">
    <source>
        <dbReference type="ARBA" id="ARBA00022840"/>
    </source>
</evidence>
<dbReference type="InterPro" id="IPR036187">
    <property type="entry name" value="DNA_mismatch_repair_MutS_sf"/>
</dbReference>
<comment type="caution">
    <text evidence="10">The sequence shown here is derived from an EMBL/GenBank/DDBJ whole genome shotgun (WGS) entry which is preliminary data.</text>
</comment>
<dbReference type="GO" id="GO:0019843">
    <property type="term" value="F:rRNA binding"/>
    <property type="evidence" value="ECO:0007669"/>
    <property type="project" value="UniProtKB-KW"/>
</dbReference>
<dbReference type="GO" id="GO:0140664">
    <property type="term" value="F:ATP-dependent DNA damage sensor activity"/>
    <property type="evidence" value="ECO:0007669"/>
    <property type="project" value="InterPro"/>
</dbReference>
<evidence type="ECO:0000259" key="9">
    <source>
        <dbReference type="SMART" id="SM00534"/>
    </source>
</evidence>
<sequence>MVLIKFAYEGEITLNINTFNTLGYNDFKEIIKGYCVSGLGKQLIDKMIPSSNLTVIQKKLRETSEARKILDDSRHIPLEGIYDIRALVEKVEKGGLLEAEEATHIGDFLRGCRKIKRFMVQQEAYAPVLSEYAYSMSELTNIEDEINRIIKNNKVDSSASKELSRVRRNMDATEGKIKEKLNKMLSSSHYSQYIQEFFVSMRNGRYVIPIKANYKNKVDGNIIDSSAKGTTVFIEPSSVSKLNSELSTLKYAEKAEEYQILAYLTGIIYEELREIKINIELIAEYDMISAKAKYSQRIDGIEPVINTRGYIKIVNGIHPLLEGDTVPLNFEVGDEYRSLIITGPNAGGKTVALKTIGILTLAMQSGVHVRANDGTELSVFDNVFVDIGDNQSIKNALSTFSSHMKNISDILDQANNSSLILFDEIGTGTEPNEGTGLAIAILEELYYYGAITVATTHYADIKRYAYEHPEFQNAHMKFNPDTLEPLYKMVIGEGGESNALWISKKVGVKESVLKRAKGYIDDKKYEYNLVKRSKLRNDEISRIISKKESIEFEYRVGDQVILLENGQKAIVYNERDKLNNIVVLIGDEYKEVNIKRVKLNIKREKLYPEDYDFDILFKAYKDRKLEHDLKRGSKKAIKKIQKEIRNNRKLNQ</sequence>
<keyword evidence="4" id="KW-0378">Hydrolase</keyword>
<dbReference type="SMART" id="SM00534">
    <property type="entry name" value="MUTSac"/>
    <property type="match status" value="1"/>
</dbReference>
<evidence type="ECO:0000256" key="4">
    <source>
        <dbReference type="ARBA" id="ARBA00022801"/>
    </source>
</evidence>
<keyword evidence="3" id="KW-0547">Nucleotide-binding</keyword>
<keyword evidence="7" id="KW-0238">DNA-binding</keyword>
<protein>
    <submittedName>
        <fullName evidence="10">Endonuclease MutS2</fullName>
    </submittedName>
</protein>
<dbReference type="FunFam" id="3.40.50.300:FF:000830">
    <property type="entry name" value="Endonuclease MutS2"/>
    <property type="match status" value="1"/>
</dbReference>
<evidence type="ECO:0000313" key="11">
    <source>
        <dbReference type="Proteomes" id="UP001056429"/>
    </source>
</evidence>
<dbReference type="GO" id="GO:0030983">
    <property type="term" value="F:mismatched DNA binding"/>
    <property type="evidence" value="ECO:0007669"/>
    <property type="project" value="InterPro"/>
</dbReference>
<dbReference type="PANTHER" id="PTHR48466">
    <property type="entry name" value="OS10G0509000 PROTEIN-RELATED"/>
    <property type="match status" value="1"/>
</dbReference>
<evidence type="ECO:0000256" key="7">
    <source>
        <dbReference type="ARBA" id="ARBA00023125"/>
    </source>
</evidence>
<dbReference type="SUPFAM" id="SSF48334">
    <property type="entry name" value="DNA repair protein MutS, domain III"/>
    <property type="match status" value="1"/>
</dbReference>
<dbReference type="EMBL" id="JAGSOJ010000005">
    <property type="protein sequence ID" value="MCM1992126.1"/>
    <property type="molecule type" value="Genomic_DNA"/>
</dbReference>
<dbReference type="GO" id="GO:0005524">
    <property type="term" value="F:ATP binding"/>
    <property type="evidence" value="ECO:0007669"/>
    <property type="project" value="UniProtKB-KW"/>
</dbReference>
<evidence type="ECO:0000259" key="8">
    <source>
        <dbReference type="SMART" id="SM00533"/>
    </source>
</evidence>
<accession>A0A9J6P7Z8</accession>
<evidence type="ECO:0000256" key="6">
    <source>
        <dbReference type="ARBA" id="ARBA00022884"/>
    </source>
</evidence>
<dbReference type="PANTHER" id="PTHR48466:SF2">
    <property type="entry name" value="OS10G0509000 PROTEIN"/>
    <property type="match status" value="1"/>
</dbReference>
<evidence type="ECO:0000256" key="3">
    <source>
        <dbReference type="ARBA" id="ARBA00022741"/>
    </source>
</evidence>
<dbReference type="Gene3D" id="3.40.50.300">
    <property type="entry name" value="P-loop containing nucleotide triphosphate hydrolases"/>
    <property type="match status" value="1"/>
</dbReference>
<dbReference type="Gene3D" id="1.10.1420.10">
    <property type="match status" value="2"/>
</dbReference>
<dbReference type="GO" id="GO:0006298">
    <property type="term" value="P:mismatch repair"/>
    <property type="evidence" value="ECO:0007669"/>
    <property type="project" value="InterPro"/>
</dbReference>
<dbReference type="GO" id="GO:0016887">
    <property type="term" value="F:ATP hydrolysis activity"/>
    <property type="evidence" value="ECO:0007669"/>
    <property type="project" value="InterPro"/>
</dbReference>
<dbReference type="SMART" id="SM00533">
    <property type="entry name" value="MUTSd"/>
    <property type="match status" value="1"/>
</dbReference>
<dbReference type="PIRSF" id="PIRSF005814">
    <property type="entry name" value="MutS_YshD"/>
    <property type="match status" value="1"/>
</dbReference>
<dbReference type="NCBIfam" id="TIGR01069">
    <property type="entry name" value="mutS2"/>
    <property type="match status" value="1"/>
</dbReference>
<keyword evidence="2" id="KW-0699">rRNA-binding</keyword>
<dbReference type="AlphaFoldDB" id="A0A9J6P7Z8"/>
<dbReference type="InterPro" id="IPR000432">
    <property type="entry name" value="DNA_mismatch_repair_MutS_C"/>
</dbReference>
<name>A0A9J6P7Z8_9CLOT</name>
<organism evidence="10 11">
    <name type="scientific">Oceanirhabdus seepicola</name>
    <dbReference type="NCBI Taxonomy" id="2828781"/>
    <lineage>
        <taxon>Bacteria</taxon>
        <taxon>Bacillati</taxon>
        <taxon>Bacillota</taxon>
        <taxon>Clostridia</taxon>
        <taxon>Eubacteriales</taxon>
        <taxon>Clostridiaceae</taxon>
        <taxon>Oceanirhabdus</taxon>
    </lineage>
</organism>
<evidence type="ECO:0000256" key="2">
    <source>
        <dbReference type="ARBA" id="ARBA00022730"/>
    </source>
</evidence>
<dbReference type="GO" id="GO:0004519">
    <property type="term" value="F:endonuclease activity"/>
    <property type="evidence" value="ECO:0007669"/>
    <property type="project" value="UniProtKB-KW"/>
</dbReference>
<keyword evidence="5" id="KW-0067">ATP-binding</keyword>
<dbReference type="InterPro" id="IPR005747">
    <property type="entry name" value="MutS2"/>
</dbReference>
<reference evidence="10" key="1">
    <citation type="journal article" date="2021" name="mSystems">
        <title>Bacteria and Archaea Synergistically Convert Glycine Betaine to Biogenic Methane in the Formosa Cold Seep of the South China Sea.</title>
        <authorList>
            <person name="Li L."/>
            <person name="Zhang W."/>
            <person name="Zhang S."/>
            <person name="Song L."/>
            <person name="Sun Q."/>
            <person name="Zhang H."/>
            <person name="Xiang H."/>
            <person name="Dong X."/>
        </authorList>
    </citation>
    <scope>NUCLEOTIDE SEQUENCE</scope>
    <source>
        <strain evidence="10">ZWT</strain>
    </source>
</reference>
<dbReference type="InterPro" id="IPR027417">
    <property type="entry name" value="P-loop_NTPase"/>
</dbReference>
<reference evidence="10" key="2">
    <citation type="submission" date="2021-04" db="EMBL/GenBank/DDBJ databases">
        <authorList>
            <person name="Dong X."/>
        </authorList>
    </citation>
    <scope>NUCLEOTIDE SEQUENCE</scope>
    <source>
        <strain evidence="10">ZWT</strain>
    </source>
</reference>
<keyword evidence="10" id="KW-0255">Endonuclease</keyword>
<dbReference type="SUPFAM" id="SSF52540">
    <property type="entry name" value="P-loop containing nucleoside triphosphate hydrolases"/>
    <property type="match status" value="1"/>
</dbReference>
<dbReference type="InterPro" id="IPR007696">
    <property type="entry name" value="DNA_mismatch_repair_MutS_core"/>
</dbReference>
<gene>
    <name evidence="10" type="ORF">KDK92_20590</name>
</gene>
<dbReference type="GO" id="GO:0045910">
    <property type="term" value="P:negative regulation of DNA recombination"/>
    <property type="evidence" value="ECO:0007669"/>
    <property type="project" value="InterPro"/>
</dbReference>
<keyword evidence="1" id="KW-0540">Nuclease</keyword>
<evidence type="ECO:0000256" key="1">
    <source>
        <dbReference type="ARBA" id="ARBA00022722"/>
    </source>
</evidence>
<dbReference type="Proteomes" id="UP001056429">
    <property type="component" value="Unassembled WGS sequence"/>
</dbReference>
<feature type="domain" description="DNA mismatch repair proteins mutS family" evidence="9">
    <location>
        <begin position="336"/>
        <end position="521"/>
    </location>
</feature>
<keyword evidence="11" id="KW-1185">Reference proteome</keyword>
<dbReference type="Pfam" id="PF00488">
    <property type="entry name" value="MutS_V"/>
    <property type="match status" value="1"/>
</dbReference>
<feature type="domain" description="DNA mismatch repair protein MutS core" evidence="8">
    <location>
        <begin position="22"/>
        <end position="324"/>
    </location>
</feature>